<keyword evidence="1" id="KW-1133">Transmembrane helix</keyword>
<feature type="transmembrane region" description="Helical" evidence="1">
    <location>
        <begin position="79"/>
        <end position="100"/>
    </location>
</feature>
<keyword evidence="1" id="KW-0472">Membrane</keyword>
<feature type="transmembrane region" description="Helical" evidence="1">
    <location>
        <begin position="191"/>
        <end position="210"/>
    </location>
</feature>
<evidence type="ECO:0000256" key="1">
    <source>
        <dbReference type="SAM" id="Phobius"/>
    </source>
</evidence>
<evidence type="ECO:0000313" key="2">
    <source>
        <dbReference type="EMBL" id="MFD1063962.1"/>
    </source>
</evidence>
<keyword evidence="1" id="KW-0812">Transmembrane</keyword>
<feature type="transmembrane region" description="Helical" evidence="1">
    <location>
        <begin position="131"/>
        <end position="151"/>
    </location>
</feature>
<dbReference type="RefSeq" id="WP_386131748.1">
    <property type="nucleotide sequence ID" value="NZ_JBHTJL010000016.1"/>
</dbReference>
<evidence type="ECO:0000313" key="3">
    <source>
        <dbReference type="Proteomes" id="UP001597013"/>
    </source>
</evidence>
<dbReference type="EMBL" id="JBHTJL010000016">
    <property type="protein sequence ID" value="MFD1063962.1"/>
    <property type="molecule type" value="Genomic_DNA"/>
</dbReference>
<dbReference type="Pfam" id="PF12412">
    <property type="entry name" value="DUF3667"/>
    <property type="match status" value="1"/>
</dbReference>
<accession>A0ABW3N8K7</accession>
<protein>
    <submittedName>
        <fullName evidence="2">DUF3667 domain-containing protein</fullName>
    </submittedName>
</protein>
<sequence length="278" mass="31859">MNCKNCKQELSETSDYCNKCGGRVVRNRLTFKNLFEHITETFFNFDNKLLRTFIALFKTPEDVIVSYIKGVRKRYVNPISYLALTLTVGGLYIIVLNKFFPDAMAEMSNPYSINQAQQEAIKESVGYTQEYYSIVMVLFIPLYALFSRIVFIGKKEFNYTEQIVMAMYIIAQFSLISSFLNLIALSSGVSSQLLGFVSIFAQIGYFAYCYKRIYKLDFGGILLRTLIFFGIIGAIMVGFIILGVIVFLVFRDSPMVESFMESQRAVYEKTQTIKDSIN</sequence>
<comment type="caution">
    <text evidence="2">The sequence shown here is derived from an EMBL/GenBank/DDBJ whole genome shotgun (WGS) entry which is preliminary data.</text>
</comment>
<gene>
    <name evidence="2" type="ORF">ACFQ1Q_11955</name>
</gene>
<name>A0ABW3N8K7_9FLAO</name>
<feature type="transmembrane region" description="Helical" evidence="1">
    <location>
        <begin position="222"/>
        <end position="250"/>
    </location>
</feature>
<proteinExistence type="predicted"/>
<reference evidence="3" key="1">
    <citation type="journal article" date="2019" name="Int. J. Syst. Evol. Microbiol.">
        <title>The Global Catalogue of Microorganisms (GCM) 10K type strain sequencing project: providing services to taxonomists for standard genome sequencing and annotation.</title>
        <authorList>
            <consortium name="The Broad Institute Genomics Platform"/>
            <consortium name="The Broad Institute Genome Sequencing Center for Infectious Disease"/>
            <person name="Wu L."/>
            <person name="Ma J."/>
        </authorList>
    </citation>
    <scope>NUCLEOTIDE SEQUENCE [LARGE SCALE GENOMIC DNA]</scope>
    <source>
        <strain evidence="3">CCUG 62215</strain>
    </source>
</reference>
<organism evidence="2 3">
    <name type="scientific">Winogradskyella litorisediminis</name>
    <dbReference type="NCBI Taxonomy" id="1156618"/>
    <lineage>
        <taxon>Bacteria</taxon>
        <taxon>Pseudomonadati</taxon>
        <taxon>Bacteroidota</taxon>
        <taxon>Flavobacteriia</taxon>
        <taxon>Flavobacteriales</taxon>
        <taxon>Flavobacteriaceae</taxon>
        <taxon>Winogradskyella</taxon>
    </lineage>
</organism>
<dbReference type="Proteomes" id="UP001597013">
    <property type="component" value="Unassembled WGS sequence"/>
</dbReference>
<keyword evidence="3" id="KW-1185">Reference proteome</keyword>
<feature type="transmembrane region" description="Helical" evidence="1">
    <location>
        <begin position="163"/>
        <end position="185"/>
    </location>
</feature>
<dbReference type="InterPro" id="IPR022134">
    <property type="entry name" value="DUF3667"/>
</dbReference>